<evidence type="ECO:0000256" key="1">
    <source>
        <dbReference type="SAM" id="MobiDB-lite"/>
    </source>
</evidence>
<comment type="caution">
    <text evidence="2">The sequence shown here is derived from an EMBL/GenBank/DDBJ whole genome shotgun (WGS) entry which is preliminary data.</text>
</comment>
<dbReference type="EMBL" id="CYRY02043862">
    <property type="protein sequence ID" value="VCX38523.1"/>
    <property type="molecule type" value="Genomic_DNA"/>
</dbReference>
<gene>
    <name evidence="2" type="ORF">BN2614_LOCUS4</name>
</gene>
<keyword evidence="3" id="KW-1185">Reference proteome</keyword>
<sequence length="50" mass="5517">LRLGRSGIVLPHPYGGRGKRPITADQTRPPLSRNPPDQELVPQTPIRNPP</sequence>
<reference evidence="2 3" key="1">
    <citation type="submission" date="2018-10" db="EMBL/GenBank/DDBJ databases">
        <authorList>
            <person name="Ekblom R."/>
            <person name="Jareborg N."/>
        </authorList>
    </citation>
    <scope>NUCLEOTIDE SEQUENCE [LARGE SCALE GENOMIC DNA]</scope>
    <source>
        <tissue evidence="2">Muscle</tissue>
    </source>
</reference>
<dbReference type="Proteomes" id="UP000269945">
    <property type="component" value="Unassembled WGS sequence"/>
</dbReference>
<feature type="region of interest" description="Disordered" evidence="1">
    <location>
        <begin position="1"/>
        <end position="50"/>
    </location>
</feature>
<protein>
    <submittedName>
        <fullName evidence="2">Uncharacterized protein</fullName>
    </submittedName>
</protein>
<evidence type="ECO:0000313" key="2">
    <source>
        <dbReference type="EMBL" id="VCX38523.1"/>
    </source>
</evidence>
<feature type="non-terminal residue" evidence="2">
    <location>
        <position position="50"/>
    </location>
</feature>
<name>A0A9X9M7F5_GULGU</name>
<feature type="non-terminal residue" evidence="2">
    <location>
        <position position="1"/>
    </location>
</feature>
<accession>A0A9X9M7F5</accession>
<organism evidence="2 3">
    <name type="scientific">Gulo gulo</name>
    <name type="common">Wolverine</name>
    <name type="synonym">Gluton</name>
    <dbReference type="NCBI Taxonomy" id="48420"/>
    <lineage>
        <taxon>Eukaryota</taxon>
        <taxon>Metazoa</taxon>
        <taxon>Chordata</taxon>
        <taxon>Craniata</taxon>
        <taxon>Vertebrata</taxon>
        <taxon>Euteleostomi</taxon>
        <taxon>Mammalia</taxon>
        <taxon>Eutheria</taxon>
        <taxon>Laurasiatheria</taxon>
        <taxon>Carnivora</taxon>
        <taxon>Caniformia</taxon>
        <taxon>Musteloidea</taxon>
        <taxon>Mustelidae</taxon>
        <taxon>Guloninae</taxon>
        <taxon>Gulo</taxon>
    </lineage>
</organism>
<dbReference type="AlphaFoldDB" id="A0A9X9M7F5"/>
<evidence type="ECO:0000313" key="3">
    <source>
        <dbReference type="Proteomes" id="UP000269945"/>
    </source>
</evidence>
<proteinExistence type="predicted"/>